<dbReference type="AlphaFoldDB" id="A0A078AWF1"/>
<sequence length="200" mass="23004">MASYPPQQYNYQQPPMGQQYPPGMIPPGGQPMMMLPPQNMDPYGNQNHGHGHHKKKDSSSDKKKHKHHHDHHQQQNYPPVGMQVYGQPVIQQQPMPNPYQQPMHMQGPPPYGQAPMPQQKNMPQFKHMQFYSTPIRYDCYHCGENITTKVTKSTTQTQCLCCVALTFVLLCCIPYLCENCYHYKHHCPKCNGMIGASQNK</sequence>
<feature type="region of interest" description="Disordered" evidence="1">
    <location>
        <begin position="1"/>
        <end position="79"/>
    </location>
</feature>
<feature type="compositionally biased region" description="Low complexity" evidence="1">
    <location>
        <begin position="30"/>
        <end position="48"/>
    </location>
</feature>
<feature type="compositionally biased region" description="Low complexity" evidence="1">
    <location>
        <begin position="1"/>
        <end position="22"/>
    </location>
</feature>
<dbReference type="Pfam" id="PF10601">
    <property type="entry name" value="zf-LITAF-like"/>
    <property type="match status" value="1"/>
</dbReference>
<dbReference type="OrthoDB" id="4713066at2759"/>
<dbReference type="Proteomes" id="UP000039865">
    <property type="component" value="Unassembled WGS sequence"/>
</dbReference>
<evidence type="ECO:0000313" key="4">
    <source>
        <dbReference type="Proteomes" id="UP000039865"/>
    </source>
</evidence>
<accession>A0A078AWF1</accession>
<name>A0A078AWF1_STYLE</name>
<proteinExistence type="predicted"/>
<dbReference type="InterPro" id="IPR006629">
    <property type="entry name" value="LITAF"/>
</dbReference>
<dbReference type="EMBL" id="CCKQ01013868">
    <property type="protein sequence ID" value="CDW85577.1"/>
    <property type="molecule type" value="Genomic_DNA"/>
</dbReference>
<organism evidence="3 4">
    <name type="scientific">Stylonychia lemnae</name>
    <name type="common">Ciliate</name>
    <dbReference type="NCBI Taxonomy" id="5949"/>
    <lineage>
        <taxon>Eukaryota</taxon>
        <taxon>Sar</taxon>
        <taxon>Alveolata</taxon>
        <taxon>Ciliophora</taxon>
        <taxon>Intramacronucleata</taxon>
        <taxon>Spirotrichea</taxon>
        <taxon>Stichotrichia</taxon>
        <taxon>Sporadotrichida</taxon>
        <taxon>Oxytrichidae</taxon>
        <taxon>Stylonychinae</taxon>
        <taxon>Stylonychia</taxon>
    </lineage>
</organism>
<gene>
    <name evidence="3" type="primary">Contig9288.g9928</name>
    <name evidence="3" type="ORF">STYLEM_14657</name>
</gene>
<feature type="domain" description="LITAF" evidence="2">
    <location>
        <begin position="116"/>
        <end position="199"/>
    </location>
</feature>
<keyword evidence="4" id="KW-1185">Reference proteome</keyword>
<evidence type="ECO:0000313" key="3">
    <source>
        <dbReference type="EMBL" id="CDW85577.1"/>
    </source>
</evidence>
<evidence type="ECO:0000259" key="2">
    <source>
        <dbReference type="PROSITE" id="PS51837"/>
    </source>
</evidence>
<protein>
    <recommendedName>
        <fullName evidence="2">LITAF domain-containing protein</fullName>
    </recommendedName>
</protein>
<dbReference type="SMART" id="SM00714">
    <property type="entry name" value="LITAF"/>
    <property type="match status" value="1"/>
</dbReference>
<feature type="compositionally biased region" description="Basic residues" evidence="1">
    <location>
        <begin position="49"/>
        <end position="71"/>
    </location>
</feature>
<dbReference type="PROSITE" id="PS51837">
    <property type="entry name" value="LITAF"/>
    <property type="match status" value="1"/>
</dbReference>
<dbReference type="OMA" id="MPMKLPR"/>
<evidence type="ECO:0000256" key="1">
    <source>
        <dbReference type="SAM" id="MobiDB-lite"/>
    </source>
</evidence>
<dbReference type="InParanoid" id="A0A078AWF1"/>
<reference evidence="3 4" key="1">
    <citation type="submission" date="2014-06" db="EMBL/GenBank/DDBJ databases">
        <authorList>
            <person name="Swart Estienne"/>
        </authorList>
    </citation>
    <scope>NUCLEOTIDE SEQUENCE [LARGE SCALE GENOMIC DNA]</scope>
    <source>
        <strain evidence="3 4">130c</strain>
    </source>
</reference>